<dbReference type="PANTHER" id="PTHR43133">
    <property type="entry name" value="RNA POLYMERASE ECF-TYPE SIGMA FACTO"/>
    <property type="match status" value="1"/>
</dbReference>
<dbReference type="EMBL" id="CP048914">
    <property type="protein sequence ID" value="QMS85293.1"/>
    <property type="molecule type" value="Genomic_DNA"/>
</dbReference>
<dbReference type="InterPro" id="IPR036388">
    <property type="entry name" value="WH-like_DNA-bd_sf"/>
</dbReference>
<dbReference type="NCBIfam" id="TIGR02937">
    <property type="entry name" value="sigma70-ECF"/>
    <property type="match status" value="1"/>
</dbReference>
<evidence type="ECO:0000259" key="7">
    <source>
        <dbReference type="Pfam" id="PF08281"/>
    </source>
</evidence>
<evidence type="ECO:0000256" key="1">
    <source>
        <dbReference type="ARBA" id="ARBA00010641"/>
    </source>
</evidence>
<dbReference type="Gene3D" id="1.10.1740.10">
    <property type="match status" value="1"/>
</dbReference>
<dbReference type="InterPro" id="IPR013324">
    <property type="entry name" value="RNA_pol_sigma_r3/r4-like"/>
</dbReference>
<protein>
    <submittedName>
        <fullName evidence="8">RNA polymerase sigma factor</fullName>
    </submittedName>
</protein>
<dbReference type="Pfam" id="PF04542">
    <property type="entry name" value="Sigma70_r2"/>
    <property type="match status" value="1"/>
</dbReference>
<evidence type="ECO:0000256" key="5">
    <source>
        <dbReference type="ARBA" id="ARBA00023163"/>
    </source>
</evidence>
<dbReference type="Gene3D" id="1.10.10.10">
    <property type="entry name" value="Winged helix-like DNA-binding domain superfamily/Winged helix DNA-binding domain"/>
    <property type="match status" value="1"/>
</dbReference>
<dbReference type="InterPro" id="IPR013249">
    <property type="entry name" value="RNA_pol_sigma70_r4_t2"/>
</dbReference>
<dbReference type="RefSeq" id="WP_258877084.1">
    <property type="nucleotide sequence ID" value="NZ_CP048914.1"/>
</dbReference>
<keyword evidence="2" id="KW-0805">Transcription regulation</keyword>
<feature type="domain" description="RNA polymerase sigma-70 region 2" evidence="6">
    <location>
        <begin position="31"/>
        <end position="98"/>
    </location>
</feature>
<evidence type="ECO:0000256" key="2">
    <source>
        <dbReference type="ARBA" id="ARBA00023015"/>
    </source>
</evidence>
<dbReference type="InterPro" id="IPR013325">
    <property type="entry name" value="RNA_pol_sigma_r2"/>
</dbReference>
<dbReference type="InterPro" id="IPR039425">
    <property type="entry name" value="RNA_pol_sigma-70-like"/>
</dbReference>
<dbReference type="InterPro" id="IPR007627">
    <property type="entry name" value="RNA_pol_sigma70_r2"/>
</dbReference>
<keyword evidence="3" id="KW-0731">Sigma factor</keyword>
<keyword evidence="4" id="KW-0238">DNA-binding</keyword>
<gene>
    <name evidence="8" type="ORF">G4Z02_05855</name>
</gene>
<dbReference type="GO" id="GO:0016987">
    <property type="term" value="F:sigma factor activity"/>
    <property type="evidence" value="ECO:0007669"/>
    <property type="project" value="UniProtKB-KW"/>
</dbReference>
<dbReference type="SUPFAM" id="SSF88946">
    <property type="entry name" value="Sigma2 domain of RNA polymerase sigma factors"/>
    <property type="match status" value="1"/>
</dbReference>
<organism evidence="8 9">
    <name type="scientific">Candidatus Xianfuyuplasma coldseepsis</name>
    <dbReference type="NCBI Taxonomy" id="2782163"/>
    <lineage>
        <taxon>Bacteria</taxon>
        <taxon>Bacillati</taxon>
        <taxon>Mycoplasmatota</taxon>
        <taxon>Mollicutes</taxon>
        <taxon>Candidatus Izemoplasmatales</taxon>
        <taxon>Candidatus Izemoplasmataceae</taxon>
        <taxon>Candidatus Xianfuyuplasma</taxon>
    </lineage>
</organism>
<reference evidence="8 9" key="1">
    <citation type="submission" date="2020-02" db="EMBL/GenBank/DDBJ databases">
        <authorList>
            <person name="Zheng R.K."/>
            <person name="Sun C.M."/>
        </authorList>
    </citation>
    <scope>NUCLEOTIDE SEQUENCE [LARGE SCALE GENOMIC DNA]</scope>
    <source>
        <strain evidence="9">zrk13</strain>
    </source>
</reference>
<evidence type="ECO:0000313" key="8">
    <source>
        <dbReference type="EMBL" id="QMS85293.1"/>
    </source>
</evidence>
<keyword evidence="5" id="KW-0804">Transcription</keyword>
<accession>A0A7L7KRD2</accession>
<proteinExistence type="inferred from homology"/>
<dbReference type="GO" id="GO:0003677">
    <property type="term" value="F:DNA binding"/>
    <property type="evidence" value="ECO:0007669"/>
    <property type="project" value="UniProtKB-KW"/>
</dbReference>
<sequence length="187" mass="21634">MNSKYSKKDLKISDKLIQRVAQYDAIAFEELYEQASGAVFGLAMSILGNYDDASDVVQSTFISIYEHAKDYRPNKKAMAWIFTIARNHAYSILRQQKKHQHVNLDDVYDIGEESTVEDDVYKENLVTKLLHILNEDDRQIVVMHAMSNMKHKDIAKTLNLPLSTVLSKYRRALKKLQQHLEVNDDET</sequence>
<keyword evidence="9" id="KW-1185">Reference proteome</keyword>
<dbReference type="CDD" id="cd06171">
    <property type="entry name" value="Sigma70_r4"/>
    <property type="match status" value="1"/>
</dbReference>
<feature type="domain" description="RNA polymerase sigma factor 70 region 4 type 2" evidence="7">
    <location>
        <begin position="126"/>
        <end position="176"/>
    </location>
</feature>
<evidence type="ECO:0000259" key="6">
    <source>
        <dbReference type="Pfam" id="PF04542"/>
    </source>
</evidence>
<dbReference type="SUPFAM" id="SSF88659">
    <property type="entry name" value="Sigma3 and sigma4 domains of RNA polymerase sigma factors"/>
    <property type="match status" value="1"/>
</dbReference>
<name>A0A7L7KRD2_9MOLU</name>
<evidence type="ECO:0000256" key="4">
    <source>
        <dbReference type="ARBA" id="ARBA00023125"/>
    </source>
</evidence>
<dbReference type="Pfam" id="PF08281">
    <property type="entry name" value="Sigma70_r4_2"/>
    <property type="match status" value="1"/>
</dbReference>
<dbReference type="PANTHER" id="PTHR43133:SF8">
    <property type="entry name" value="RNA POLYMERASE SIGMA FACTOR HI_1459-RELATED"/>
    <property type="match status" value="1"/>
</dbReference>
<dbReference type="KEGG" id="xcl:G4Z02_05855"/>
<comment type="similarity">
    <text evidence="1">Belongs to the sigma-70 factor family. ECF subfamily.</text>
</comment>
<dbReference type="InterPro" id="IPR014284">
    <property type="entry name" value="RNA_pol_sigma-70_dom"/>
</dbReference>
<dbReference type="AlphaFoldDB" id="A0A7L7KRD2"/>
<dbReference type="GO" id="GO:0006352">
    <property type="term" value="P:DNA-templated transcription initiation"/>
    <property type="evidence" value="ECO:0007669"/>
    <property type="project" value="InterPro"/>
</dbReference>
<dbReference type="Proteomes" id="UP000514720">
    <property type="component" value="Chromosome"/>
</dbReference>
<evidence type="ECO:0000313" key="9">
    <source>
        <dbReference type="Proteomes" id="UP000514720"/>
    </source>
</evidence>
<evidence type="ECO:0000256" key="3">
    <source>
        <dbReference type="ARBA" id="ARBA00023082"/>
    </source>
</evidence>